<name>A0A9Q3F3I7_9BASI</name>
<dbReference type="OrthoDB" id="5419617at2759"/>
<protein>
    <recommendedName>
        <fullName evidence="3">Reverse transcriptase domain-containing protein</fullName>
    </recommendedName>
</protein>
<sequence>MNKYRNWSSRDEAIFDEKKTNIVLLTKKKQLANTITIAKSTHTIKKEVRWLGITLTSTLSPGAHLHTVKTKVNNTINQLNRIIGPTYGLCQKEACVLVSAVLTTRFLHGSIIWYTNRNKRAVGKQLDTWLFKAIRLSTGMMKQTPTPFLKLFGGIRDLLRQHIKLTHNYLHSKMTAPIDDVYQMLIWRELTATHCSHLSPLKDLLNKQSFLQQHSTWAETLVPFAIPPWSS</sequence>
<evidence type="ECO:0000313" key="1">
    <source>
        <dbReference type="EMBL" id="MBW0530887.1"/>
    </source>
</evidence>
<comment type="caution">
    <text evidence="1">The sequence shown here is derived from an EMBL/GenBank/DDBJ whole genome shotgun (WGS) entry which is preliminary data.</text>
</comment>
<dbReference type="Proteomes" id="UP000765509">
    <property type="component" value="Unassembled WGS sequence"/>
</dbReference>
<proteinExistence type="predicted"/>
<gene>
    <name evidence="1" type="ORF">O181_070602</name>
</gene>
<evidence type="ECO:0000313" key="2">
    <source>
        <dbReference type="Proteomes" id="UP000765509"/>
    </source>
</evidence>
<keyword evidence="2" id="KW-1185">Reference proteome</keyword>
<evidence type="ECO:0008006" key="3">
    <source>
        <dbReference type="Google" id="ProtNLM"/>
    </source>
</evidence>
<organism evidence="1 2">
    <name type="scientific">Austropuccinia psidii MF-1</name>
    <dbReference type="NCBI Taxonomy" id="1389203"/>
    <lineage>
        <taxon>Eukaryota</taxon>
        <taxon>Fungi</taxon>
        <taxon>Dikarya</taxon>
        <taxon>Basidiomycota</taxon>
        <taxon>Pucciniomycotina</taxon>
        <taxon>Pucciniomycetes</taxon>
        <taxon>Pucciniales</taxon>
        <taxon>Sphaerophragmiaceae</taxon>
        <taxon>Austropuccinia</taxon>
    </lineage>
</organism>
<accession>A0A9Q3F3I7</accession>
<reference evidence="1" key="1">
    <citation type="submission" date="2021-03" db="EMBL/GenBank/DDBJ databases">
        <title>Draft genome sequence of rust myrtle Austropuccinia psidii MF-1, a brazilian biotype.</title>
        <authorList>
            <person name="Quecine M.C."/>
            <person name="Pachon D.M.R."/>
            <person name="Bonatelli M.L."/>
            <person name="Correr F.H."/>
            <person name="Franceschini L.M."/>
            <person name="Leite T.F."/>
            <person name="Margarido G.R.A."/>
            <person name="Almeida C.A."/>
            <person name="Ferrarezi J.A."/>
            <person name="Labate C.A."/>
        </authorList>
    </citation>
    <scope>NUCLEOTIDE SEQUENCE</scope>
    <source>
        <strain evidence="1">MF-1</strain>
    </source>
</reference>
<dbReference type="EMBL" id="AVOT02036399">
    <property type="protein sequence ID" value="MBW0530887.1"/>
    <property type="molecule type" value="Genomic_DNA"/>
</dbReference>
<dbReference type="AlphaFoldDB" id="A0A9Q3F3I7"/>